<gene>
    <name evidence="9" type="ORF">QEZ41_08640</name>
</gene>
<feature type="transmembrane region" description="Helical" evidence="7">
    <location>
        <begin position="348"/>
        <end position="372"/>
    </location>
</feature>
<keyword evidence="3" id="KW-1003">Cell membrane</keyword>
<evidence type="ECO:0000256" key="6">
    <source>
        <dbReference type="ARBA" id="ARBA00023136"/>
    </source>
</evidence>
<name>A0ABT7SQ78_9GAMM</name>
<feature type="transmembrane region" description="Helical" evidence="7">
    <location>
        <begin position="283"/>
        <end position="304"/>
    </location>
</feature>
<feature type="transmembrane region" description="Helical" evidence="7">
    <location>
        <begin position="177"/>
        <end position="195"/>
    </location>
</feature>
<dbReference type="RefSeq" id="WP_289411037.1">
    <property type="nucleotide sequence ID" value="NZ_JAUCDY010000010.1"/>
</dbReference>
<dbReference type="Pfam" id="PF01569">
    <property type="entry name" value="PAP2"/>
    <property type="match status" value="1"/>
</dbReference>
<keyword evidence="5 7" id="KW-1133">Transmembrane helix</keyword>
<organism evidence="9 10">
    <name type="scientific">Thiopseudomonas acetoxidans</name>
    <dbReference type="NCBI Taxonomy" id="3041622"/>
    <lineage>
        <taxon>Bacteria</taxon>
        <taxon>Pseudomonadati</taxon>
        <taxon>Pseudomonadota</taxon>
        <taxon>Gammaproteobacteria</taxon>
        <taxon>Pseudomonadales</taxon>
        <taxon>Pseudomonadaceae</taxon>
        <taxon>Thiopseudomonas</taxon>
    </lineage>
</organism>
<keyword evidence="4 7" id="KW-0812">Transmembrane</keyword>
<feature type="transmembrane region" description="Helical" evidence="7">
    <location>
        <begin position="408"/>
        <end position="429"/>
    </location>
</feature>
<evidence type="ECO:0000313" key="9">
    <source>
        <dbReference type="EMBL" id="MDM7858340.1"/>
    </source>
</evidence>
<comment type="caution">
    <text evidence="9">The sequence shown here is derived from an EMBL/GenBank/DDBJ whole genome shotgun (WGS) entry which is preliminary data.</text>
</comment>
<comment type="similarity">
    <text evidence="2">Belongs to the DedA family.</text>
</comment>
<feature type="domain" description="Phosphatidic acid phosphatase type 2/haloperoxidase" evidence="8">
    <location>
        <begin position="282"/>
        <end position="393"/>
    </location>
</feature>
<dbReference type="CDD" id="cd03392">
    <property type="entry name" value="PAP2_like_2"/>
    <property type="match status" value="1"/>
</dbReference>
<feature type="transmembrane region" description="Helical" evidence="7">
    <location>
        <begin position="324"/>
        <end position="341"/>
    </location>
</feature>
<evidence type="ECO:0000256" key="7">
    <source>
        <dbReference type="SAM" id="Phobius"/>
    </source>
</evidence>
<keyword evidence="6 7" id="KW-0472">Membrane</keyword>
<dbReference type="PANTHER" id="PTHR30353">
    <property type="entry name" value="INNER MEMBRANE PROTEIN DEDA-RELATED"/>
    <property type="match status" value="1"/>
</dbReference>
<dbReference type="InterPro" id="IPR036938">
    <property type="entry name" value="PAP2/HPO_sf"/>
</dbReference>
<keyword evidence="10" id="KW-1185">Reference proteome</keyword>
<accession>A0ABT7SQ78</accession>
<protein>
    <submittedName>
        <fullName evidence="9">Bifunctional DedA family/phosphatase PAP2 family protein</fullName>
    </submittedName>
</protein>
<evidence type="ECO:0000256" key="1">
    <source>
        <dbReference type="ARBA" id="ARBA00004651"/>
    </source>
</evidence>
<reference evidence="9 10" key="1">
    <citation type="submission" date="2023-06" db="EMBL/GenBank/DDBJ databases">
        <title>Thiopseudomonas sp. CY1220 draft genome sequence.</title>
        <authorList>
            <person name="Zhao G."/>
            <person name="An M."/>
        </authorList>
    </citation>
    <scope>NUCLEOTIDE SEQUENCE [LARGE SCALE GENOMIC DNA]</scope>
    <source>
        <strain evidence="9 10">CY1220</strain>
    </source>
</reference>
<proteinExistence type="inferred from homology"/>
<feature type="transmembrane region" description="Helical" evidence="7">
    <location>
        <begin position="260"/>
        <end position="276"/>
    </location>
</feature>
<dbReference type="SUPFAM" id="SSF48317">
    <property type="entry name" value="Acid phosphatase/Vanadium-dependent haloperoxidase"/>
    <property type="match status" value="1"/>
</dbReference>
<evidence type="ECO:0000256" key="2">
    <source>
        <dbReference type="ARBA" id="ARBA00010792"/>
    </source>
</evidence>
<dbReference type="Gene3D" id="1.20.144.10">
    <property type="entry name" value="Phosphatidic acid phosphatase type 2/haloperoxidase"/>
    <property type="match status" value="2"/>
</dbReference>
<feature type="transmembrane region" description="Helical" evidence="7">
    <location>
        <begin position="146"/>
        <end position="171"/>
    </location>
</feature>
<feature type="transmembrane region" description="Helical" evidence="7">
    <location>
        <begin position="59"/>
        <end position="80"/>
    </location>
</feature>
<dbReference type="EMBL" id="JAUCDY010000010">
    <property type="protein sequence ID" value="MDM7858340.1"/>
    <property type="molecule type" value="Genomic_DNA"/>
</dbReference>
<evidence type="ECO:0000313" key="10">
    <source>
        <dbReference type="Proteomes" id="UP001241056"/>
    </source>
</evidence>
<evidence type="ECO:0000256" key="3">
    <source>
        <dbReference type="ARBA" id="ARBA00022475"/>
    </source>
</evidence>
<dbReference type="InterPro" id="IPR000326">
    <property type="entry name" value="PAP2/HPO"/>
</dbReference>
<dbReference type="InterPro" id="IPR032816">
    <property type="entry name" value="VTT_dom"/>
</dbReference>
<comment type="subcellular location">
    <subcellularLocation>
        <location evidence="1">Cell membrane</location>
        <topology evidence="1">Multi-pass membrane protein</topology>
    </subcellularLocation>
</comment>
<evidence type="ECO:0000256" key="5">
    <source>
        <dbReference type="ARBA" id="ARBA00022989"/>
    </source>
</evidence>
<evidence type="ECO:0000256" key="4">
    <source>
        <dbReference type="ARBA" id="ARBA00022692"/>
    </source>
</evidence>
<dbReference type="Pfam" id="PF09335">
    <property type="entry name" value="VTT_dom"/>
    <property type="match status" value="1"/>
</dbReference>
<sequence length="438" mass="48282">MPDFFQAFFNWSANHPVLLAVSIFVIAFLECLALFGILFPGVVLLVSVTLIAANSDLPLWLTLLMASSGAFSANLASYTLGAKLQSKTEKLALLRKNPVWLVHAQLYLQSYGSASLFFAQFVGLLRPVLPMVAGMVSVPRQQFSIIILLASVCWSALFILPAWFTGAAMLIEPPDGFWLQTLIPLLEFLSILMISYHLTRRQHQWRYAAITLTAGLLLLTLIISLPWLSQFDAFVLDLAQQLRTPALDKLMLISTLVADRYIQLALCALLCLFLLIQRAWAALFFTAGSILAGYGATLVLKHLLQRSRPEVLLEPLSGGSFPSGHSARGFLFFLIIAILLNRGLAINWRILTITMACILASLVAFSRFYLGAHWPTDTMAGALIAIAACGFSLTVLQPKCPPTQLGAAFWYKYFILSGVLLVAAIIWQLPAAMIKYQL</sequence>
<dbReference type="SMART" id="SM00014">
    <property type="entry name" value="acidPPc"/>
    <property type="match status" value="1"/>
</dbReference>
<dbReference type="InterPro" id="IPR032818">
    <property type="entry name" value="DedA-like"/>
</dbReference>
<feature type="transmembrane region" description="Helical" evidence="7">
    <location>
        <begin position="20"/>
        <end position="52"/>
    </location>
</feature>
<evidence type="ECO:0000259" key="8">
    <source>
        <dbReference type="SMART" id="SM00014"/>
    </source>
</evidence>
<feature type="transmembrane region" description="Helical" evidence="7">
    <location>
        <begin position="378"/>
        <end position="396"/>
    </location>
</feature>
<dbReference type="Proteomes" id="UP001241056">
    <property type="component" value="Unassembled WGS sequence"/>
</dbReference>
<feature type="transmembrane region" description="Helical" evidence="7">
    <location>
        <begin position="207"/>
        <end position="228"/>
    </location>
</feature>
<dbReference type="PANTHER" id="PTHR30353:SF15">
    <property type="entry name" value="INNER MEMBRANE PROTEIN YABI"/>
    <property type="match status" value="1"/>
</dbReference>